<reference evidence="1 2" key="1">
    <citation type="journal article" date="2013" name="ISME J.">
        <title>A metabolic model for members of the genus Tetrasphaera involved in enhanced biological phosphorus removal.</title>
        <authorList>
            <person name="Kristiansen R."/>
            <person name="Nguyen H.T.T."/>
            <person name="Saunders A.M."/>
            <person name="Nielsen J.L."/>
            <person name="Wimmer R."/>
            <person name="Le V.Q."/>
            <person name="McIlroy S.J."/>
            <person name="Petrovski S."/>
            <person name="Seviour R.J."/>
            <person name="Calteau A."/>
            <person name="Nielsen K.L."/>
            <person name="Nielsen P.H."/>
        </authorList>
    </citation>
    <scope>NUCLEOTIDE SEQUENCE [LARGE SCALE GENOMIC DNA]</scope>
    <source>
        <strain evidence="1 2">Ben 74</strain>
    </source>
</reference>
<dbReference type="Proteomes" id="UP000035720">
    <property type="component" value="Unassembled WGS sequence"/>
</dbReference>
<keyword evidence="2" id="KW-1185">Reference proteome</keyword>
<accession>A0A077M9P4</accession>
<name>A0A077M9P4_9MICO</name>
<sequence length="229" mass="22766">MACRATYTVGRTVSTTRGSGSEAAGLEKAAGDVVGQVAEAEGGATQVLEATVEGFGGAIGGAGAVEVGEDVRGAFLQSPAQGSDLFQRGRDAGADGVDDGLHPGLAGGPAGVAVGADHPLVDAPCRLHFDMLLDGEQRLQAGALTVGEEVRAGVQGAAGSVKRVAFAAAVAGGGLLNPAACLIEGVPGEADHVERVKDRDRGRKFMRAAAVLKPVNPSIATTSMASRQA</sequence>
<comment type="caution">
    <text evidence="1">The sequence shown here is derived from an EMBL/GenBank/DDBJ whole genome shotgun (WGS) entry which is preliminary data.</text>
</comment>
<evidence type="ECO:0000313" key="2">
    <source>
        <dbReference type="Proteomes" id="UP000035720"/>
    </source>
</evidence>
<gene>
    <name evidence="1" type="ORF">BN13_1880002</name>
</gene>
<dbReference type="EMBL" id="CAJC01000099">
    <property type="protein sequence ID" value="CCI52580.1"/>
    <property type="molecule type" value="Genomic_DNA"/>
</dbReference>
<organism evidence="1 2">
    <name type="scientific">Nostocoides jenkinsii Ben 74</name>
    <dbReference type="NCBI Taxonomy" id="1193518"/>
    <lineage>
        <taxon>Bacteria</taxon>
        <taxon>Bacillati</taxon>
        <taxon>Actinomycetota</taxon>
        <taxon>Actinomycetes</taxon>
        <taxon>Micrococcales</taxon>
        <taxon>Intrasporangiaceae</taxon>
        <taxon>Nostocoides</taxon>
    </lineage>
</organism>
<dbReference type="AlphaFoldDB" id="A0A077M9P4"/>
<protein>
    <submittedName>
        <fullName evidence="1">Uncharacterized protein</fullName>
    </submittedName>
</protein>
<proteinExistence type="predicted"/>
<evidence type="ECO:0000313" key="1">
    <source>
        <dbReference type="EMBL" id="CCI52580.1"/>
    </source>
</evidence>